<keyword evidence="11" id="KW-0694">RNA-binding</keyword>
<dbReference type="Proteomes" id="UP000244948">
    <property type="component" value="Unassembled WGS sequence"/>
</dbReference>
<dbReference type="SUPFAM" id="SSF55174">
    <property type="entry name" value="Alpha-L RNA-binding motif"/>
    <property type="match status" value="1"/>
</dbReference>
<evidence type="ECO:0000256" key="4">
    <source>
        <dbReference type="ARBA" id="ARBA00037590"/>
    </source>
</evidence>
<dbReference type="InterPro" id="IPR006145">
    <property type="entry name" value="PsdUridine_synth_RsuA/RluA"/>
</dbReference>
<protein>
    <recommendedName>
        <fullName evidence="6">Ribosomal small subunit pseudouridine synthase A</fullName>
        <ecNumber evidence="5">5.4.99.19</ecNumber>
    </recommendedName>
    <alternativeName>
        <fullName evidence="8">16S pseudouridylate 516 synthase</fullName>
    </alternativeName>
    <alternativeName>
        <fullName evidence="7">16S rRNA pseudouridine(516) synthase</fullName>
    </alternativeName>
    <alternativeName>
        <fullName evidence="9">rRNA pseudouridylate synthase A</fullName>
    </alternativeName>
    <alternativeName>
        <fullName evidence="10">rRNA-uridine isomerase A</fullName>
    </alternativeName>
</protein>
<dbReference type="CDD" id="cd00165">
    <property type="entry name" value="S4"/>
    <property type="match status" value="1"/>
</dbReference>
<evidence type="ECO:0000256" key="6">
    <source>
        <dbReference type="ARBA" id="ARBA00041097"/>
    </source>
</evidence>
<evidence type="ECO:0000256" key="1">
    <source>
        <dbReference type="ARBA" id="ARBA00008348"/>
    </source>
</evidence>
<keyword evidence="2" id="KW-0413">Isomerase</keyword>
<evidence type="ECO:0000256" key="9">
    <source>
        <dbReference type="ARBA" id="ARBA00042844"/>
    </source>
</evidence>
<dbReference type="InterPro" id="IPR036986">
    <property type="entry name" value="S4_RNA-bd_sf"/>
</dbReference>
<evidence type="ECO:0000256" key="8">
    <source>
        <dbReference type="ARBA" id="ARBA00042589"/>
    </source>
</evidence>
<dbReference type="InterPro" id="IPR002942">
    <property type="entry name" value="S4_RNA-bd"/>
</dbReference>
<name>A0A2U2AK35_9GAMM</name>
<dbReference type="PROSITE" id="PS50889">
    <property type="entry name" value="S4"/>
    <property type="match status" value="1"/>
</dbReference>
<dbReference type="Gene3D" id="3.30.70.580">
    <property type="entry name" value="Pseudouridine synthase I, catalytic domain, N-terminal subdomain"/>
    <property type="match status" value="1"/>
</dbReference>
<dbReference type="EMBL" id="QEWR01000003">
    <property type="protein sequence ID" value="PWD83150.1"/>
    <property type="molecule type" value="Genomic_DNA"/>
</dbReference>
<dbReference type="InterPro" id="IPR000748">
    <property type="entry name" value="PsdUridine_synth_RsuA/RluB/E/F"/>
</dbReference>
<evidence type="ECO:0000256" key="11">
    <source>
        <dbReference type="PROSITE-ProRule" id="PRU00182"/>
    </source>
</evidence>
<reference evidence="13 14" key="1">
    <citation type="journal article" date="2018" name="Genome Announc.">
        <title>Ignatzschineria cameli sp. nov., isolated from necrotic foot tissue of dromedaries (Camelus dromedarius) and associated maggots (Wohlfahrtia species) in Dubai.</title>
        <authorList>
            <person name="Tsang C.C."/>
            <person name="Tang J.Y."/>
            <person name="Fong J.Y."/>
            <person name="Kinne J."/>
            <person name="Lee H.H."/>
            <person name="Joseph M."/>
            <person name="Jose S."/>
            <person name="Schuster R.K."/>
            <person name="Tang Y."/>
            <person name="Sivakumar S."/>
            <person name="Chen J.H."/>
            <person name="Teng J.L."/>
            <person name="Lau S.K."/>
            <person name="Wernery U."/>
            <person name="Woo P.C."/>
        </authorList>
    </citation>
    <scope>NUCLEOTIDE SEQUENCE [LARGE SCALE GENOMIC DNA]</scope>
    <source>
        <strain evidence="13 14">KCTC 22643</strain>
    </source>
</reference>
<dbReference type="GO" id="GO:0160136">
    <property type="term" value="F:16S rRNA pseudouridine(516) synthase activity"/>
    <property type="evidence" value="ECO:0007669"/>
    <property type="project" value="UniProtKB-EC"/>
</dbReference>
<dbReference type="Gene3D" id="3.10.290.10">
    <property type="entry name" value="RNA-binding S4 domain"/>
    <property type="match status" value="1"/>
</dbReference>
<feature type="domain" description="RNA-binding S4" evidence="12">
    <location>
        <begin position="9"/>
        <end position="68"/>
    </location>
</feature>
<evidence type="ECO:0000256" key="5">
    <source>
        <dbReference type="ARBA" id="ARBA00038915"/>
    </source>
</evidence>
<evidence type="ECO:0000256" key="2">
    <source>
        <dbReference type="ARBA" id="ARBA00023235"/>
    </source>
</evidence>
<keyword evidence="14" id="KW-1185">Reference proteome</keyword>
<dbReference type="GO" id="GO:0003723">
    <property type="term" value="F:RNA binding"/>
    <property type="evidence" value="ECO:0007669"/>
    <property type="project" value="UniProtKB-KW"/>
</dbReference>
<dbReference type="RefSeq" id="WP_109236356.1">
    <property type="nucleotide sequence ID" value="NZ_BMXZ01000002.1"/>
</dbReference>
<dbReference type="InterPro" id="IPR020094">
    <property type="entry name" value="TruA/RsuA/RluB/E/F_N"/>
</dbReference>
<dbReference type="EC" id="5.4.99.19" evidence="5"/>
<dbReference type="InterPro" id="IPR042092">
    <property type="entry name" value="PsdUridine_s_RsuA/RluB/E/F_cat"/>
</dbReference>
<comment type="similarity">
    <text evidence="1">Belongs to the pseudouridine synthase RsuA family.</text>
</comment>
<proteinExistence type="inferred from homology"/>
<dbReference type="SUPFAM" id="SSF55120">
    <property type="entry name" value="Pseudouridine synthase"/>
    <property type="match status" value="1"/>
</dbReference>
<sequence>MVEKAQESYRLDQYLQLAMEVSRKEAGKIIRNGWISVNGEEIRERNFKVTESDRVEIDGEPLLYSSQPRYFMLYKPAGYVSSHRHDGHISLFKLLEGEHSLERLHIAGRLDADTTGMVLITDDGAWSHRVTHPTHRTDEDIEKVYKIELARPMTSEMIDQLETGVALRGDDEITKPAQVALLSEREIELTLTEGRYHQVKRMLAAVGNHVEKLHRSQIGHLTLDGLSEGEYRPLTEAEIKGF</sequence>
<evidence type="ECO:0000313" key="13">
    <source>
        <dbReference type="EMBL" id="PWD83150.1"/>
    </source>
</evidence>
<evidence type="ECO:0000259" key="12">
    <source>
        <dbReference type="SMART" id="SM00363"/>
    </source>
</evidence>
<dbReference type="GO" id="GO:0000455">
    <property type="term" value="P:enzyme-directed rRNA pseudouridine synthesis"/>
    <property type="evidence" value="ECO:0007669"/>
    <property type="project" value="UniProtKB-ARBA"/>
</dbReference>
<evidence type="ECO:0000313" key="14">
    <source>
        <dbReference type="Proteomes" id="UP000244948"/>
    </source>
</evidence>
<dbReference type="SMART" id="SM00363">
    <property type="entry name" value="S4"/>
    <property type="match status" value="1"/>
</dbReference>
<dbReference type="NCBIfam" id="TIGR00093">
    <property type="entry name" value="pseudouridine synthase"/>
    <property type="match status" value="1"/>
</dbReference>
<dbReference type="AlphaFoldDB" id="A0A2U2AK35"/>
<dbReference type="FunFam" id="3.30.70.1560:FF:000001">
    <property type="entry name" value="Pseudouridine synthase"/>
    <property type="match status" value="1"/>
</dbReference>
<evidence type="ECO:0000256" key="10">
    <source>
        <dbReference type="ARBA" id="ARBA00043143"/>
    </source>
</evidence>
<gene>
    <name evidence="13" type="ORF">DC082_06975</name>
</gene>
<dbReference type="Pfam" id="PF01479">
    <property type="entry name" value="S4"/>
    <property type="match status" value="1"/>
</dbReference>
<comment type="caution">
    <text evidence="13">The sequence shown here is derived from an EMBL/GenBank/DDBJ whole genome shotgun (WGS) entry which is preliminary data.</text>
</comment>
<dbReference type="Pfam" id="PF00849">
    <property type="entry name" value="PseudoU_synth_2"/>
    <property type="match status" value="1"/>
</dbReference>
<dbReference type="PANTHER" id="PTHR47683:SF4">
    <property type="entry name" value="PSEUDOURIDINE SYNTHASE"/>
    <property type="match status" value="1"/>
</dbReference>
<comment type="catalytic activity">
    <reaction evidence="3">
        <text>uridine(516) in 16S rRNA = pseudouridine(516) in 16S rRNA</text>
        <dbReference type="Rhea" id="RHEA:38867"/>
        <dbReference type="Rhea" id="RHEA-COMP:10089"/>
        <dbReference type="Rhea" id="RHEA-COMP:10090"/>
        <dbReference type="ChEBI" id="CHEBI:65314"/>
        <dbReference type="ChEBI" id="CHEBI:65315"/>
        <dbReference type="EC" id="5.4.99.19"/>
    </reaction>
</comment>
<dbReference type="InterPro" id="IPR050343">
    <property type="entry name" value="RsuA_PseudoU_synthase"/>
</dbReference>
<dbReference type="Gene3D" id="3.30.70.1560">
    <property type="entry name" value="Alpha-L RNA-binding motif"/>
    <property type="match status" value="1"/>
</dbReference>
<comment type="function">
    <text evidence="4">Responsible for synthesis of pseudouridine from uracil-516 in 16S ribosomal RNA.</text>
</comment>
<evidence type="ECO:0000256" key="7">
    <source>
        <dbReference type="ARBA" id="ARBA00041336"/>
    </source>
</evidence>
<organism evidence="13 14">
    <name type="scientific">Ignatzschineria indica</name>
    <dbReference type="NCBI Taxonomy" id="472583"/>
    <lineage>
        <taxon>Bacteria</taxon>
        <taxon>Pseudomonadati</taxon>
        <taxon>Pseudomonadota</taxon>
        <taxon>Gammaproteobacteria</taxon>
        <taxon>Cardiobacteriales</taxon>
        <taxon>Ignatzschineriaceae</taxon>
        <taxon>Ignatzschineria</taxon>
    </lineage>
</organism>
<dbReference type="GO" id="GO:0005829">
    <property type="term" value="C:cytosol"/>
    <property type="evidence" value="ECO:0007669"/>
    <property type="project" value="UniProtKB-ARBA"/>
</dbReference>
<dbReference type="PANTHER" id="PTHR47683">
    <property type="entry name" value="PSEUDOURIDINE SYNTHASE FAMILY PROTEIN-RELATED"/>
    <property type="match status" value="1"/>
</dbReference>
<accession>A0A2U2AK35</accession>
<evidence type="ECO:0000256" key="3">
    <source>
        <dbReference type="ARBA" id="ARBA00036749"/>
    </source>
</evidence>
<dbReference type="CDD" id="cd02553">
    <property type="entry name" value="PseudoU_synth_RsuA"/>
    <property type="match status" value="1"/>
</dbReference>
<dbReference type="InterPro" id="IPR020103">
    <property type="entry name" value="PsdUridine_synth_cat_dom_sf"/>
</dbReference>